<dbReference type="InterPro" id="IPR036291">
    <property type="entry name" value="NAD(P)-bd_dom_sf"/>
</dbReference>
<name>A0ABV5ZTX1_9PSEU</name>
<gene>
    <name evidence="1" type="ORF">ACFFQA_10370</name>
</gene>
<evidence type="ECO:0000313" key="2">
    <source>
        <dbReference type="Proteomes" id="UP001589693"/>
    </source>
</evidence>
<evidence type="ECO:0000313" key="1">
    <source>
        <dbReference type="EMBL" id="MFB9904341.1"/>
    </source>
</evidence>
<comment type="caution">
    <text evidence="1">The sequence shown here is derived from an EMBL/GenBank/DDBJ whole genome shotgun (WGS) entry which is preliminary data.</text>
</comment>
<sequence length="357" mass="37400">MSTPSIIVAGSGSLARNLCWSLAAGTDVPMTVRVLARNKDKAAEVAGIAAIRARLSGSAARFEVSTEDTEDVSGIDAEVARTRPRLLVNCASYQSPWERMTAPSAWSELVRRGGFGLTLPLQASLAVELAGAVARRSPDTLVVNACFPDVVNQVVAALGLPVFCGIGNVMSLAAALAPTVSQERPLRVLAHHVHLTAPSNPADEALAWLGDRPITDVGARLAAFRTFDRKELNAVTGHAAASLVTGLLSGEYLRISVPGPFGLPGGYPVAITSGGRLTLDLPTGITEADAVRRNRLDGLRDGVVLDGTDVVFSPAVREALEPLAPEIAAGFPVTELDSARDRLLLLRERLRAPGAST</sequence>
<dbReference type="Proteomes" id="UP001589693">
    <property type="component" value="Unassembled WGS sequence"/>
</dbReference>
<evidence type="ECO:0008006" key="3">
    <source>
        <dbReference type="Google" id="ProtNLM"/>
    </source>
</evidence>
<keyword evidence="2" id="KW-1185">Reference proteome</keyword>
<proteinExistence type="predicted"/>
<organism evidence="1 2">
    <name type="scientific">Allokutzneria oryzae</name>
    <dbReference type="NCBI Taxonomy" id="1378989"/>
    <lineage>
        <taxon>Bacteria</taxon>
        <taxon>Bacillati</taxon>
        <taxon>Actinomycetota</taxon>
        <taxon>Actinomycetes</taxon>
        <taxon>Pseudonocardiales</taxon>
        <taxon>Pseudonocardiaceae</taxon>
        <taxon>Allokutzneria</taxon>
    </lineage>
</organism>
<dbReference type="SUPFAM" id="SSF51735">
    <property type="entry name" value="NAD(P)-binding Rossmann-fold domains"/>
    <property type="match status" value="1"/>
</dbReference>
<accession>A0ABV5ZTX1</accession>
<protein>
    <recommendedName>
        <fullName evidence="3">Saccharopine dehydrogenase NADP binding domain-containing protein</fullName>
    </recommendedName>
</protein>
<dbReference type="RefSeq" id="WP_377851543.1">
    <property type="nucleotide sequence ID" value="NZ_JBHLZU010000009.1"/>
</dbReference>
<reference evidence="1 2" key="1">
    <citation type="submission" date="2024-09" db="EMBL/GenBank/DDBJ databases">
        <authorList>
            <person name="Sun Q."/>
            <person name="Mori K."/>
        </authorList>
    </citation>
    <scope>NUCLEOTIDE SEQUENCE [LARGE SCALE GENOMIC DNA]</scope>
    <source>
        <strain evidence="1 2">TBRC 7907</strain>
    </source>
</reference>
<dbReference type="EMBL" id="JBHLZU010000009">
    <property type="protein sequence ID" value="MFB9904341.1"/>
    <property type="molecule type" value="Genomic_DNA"/>
</dbReference>